<proteinExistence type="inferred from homology"/>
<comment type="similarity">
    <text evidence="1 4">Belongs to the bacterial solute-binding protein 9 family.</text>
</comment>
<organism evidence="6 7">
    <name type="scientific">Candidatus Scatavimonas merdigallinarum</name>
    <dbReference type="NCBI Taxonomy" id="2840914"/>
    <lineage>
        <taxon>Bacteria</taxon>
        <taxon>Bacillati</taxon>
        <taxon>Bacillota</taxon>
        <taxon>Clostridia</taxon>
        <taxon>Eubacteriales</taxon>
        <taxon>Oscillospiraceae</taxon>
        <taxon>Oscillospiraceae incertae sedis</taxon>
        <taxon>Candidatus Scatavimonas</taxon>
    </lineage>
</organism>
<accession>A0A9D1CUR2</accession>
<protein>
    <submittedName>
        <fullName evidence="6">Zinc ABC transporter substrate-binding protein</fullName>
    </submittedName>
</protein>
<dbReference type="PROSITE" id="PS51257">
    <property type="entry name" value="PROKAR_LIPOPROTEIN"/>
    <property type="match status" value="1"/>
</dbReference>
<evidence type="ECO:0000256" key="1">
    <source>
        <dbReference type="ARBA" id="ARBA00011028"/>
    </source>
</evidence>
<dbReference type="GO" id="GO:0007155">
    <property type="term" value="P:cell adhesion"/>
    <property type="evidence" value="ECO:0007669"/>
    <property type="project" value="InterPro"/>
</dbReference>
<dbReference type="PANTHER" id="PTHR42953">
    <property type="entry name" value="HIGH-AFFINITY ZINC UPTAKE SYSTEM PROTEIN ZNUA-RELATED"/>
    <property type="match status" value="1"/>
</dbReference>
<sequence>MYRKKIFYIGICFFLTLVLSSCSLPSADEGSHTENEKISIVATIFPQYDFARNVAGSLAKLTLLLPPGGESHSYEPSPKDMIQIQESDLFIYVGGESDQWIEDILQTLDTSKITTLKLMDCVDTVYEEVPKGLDAHEEKHVHGSYAYDEHVWTSPKNAQKITQAICDTLCTLDPENTQTYTQNCASYLAKLQTLDQSFEQTVAAGKRNVMVFGDRFPFRYFSDAYGLAYFAAFPGCSSETEPSAATLAFLTKKIEEENIPVVFYIEMSSQKVADALCEDTGAKKLLFHSCHNLTNEEFERGENYLSLMEDNLENLKTALN</sequence>
<evidence type="ECO:0000313" key="6">
    <source>
        <dbReference type="EMBL" id="HIQ79685.1"/>
    </source>
</evidence>
<dbReference type="PRINTS" id="PR00690">
    <property type="entry name" value="ADHESNFAMILY"/>
</dbReference>
<dbReference type="GO" id="GO:0046872">
    <property type="term" value="F:metal ion binding"/>
    <property type="evidence" value="ECO:0007669"/>
    <property type="project" value="InterPro"/>
</dbReference>
<dbReference type="Gene3D" id="3.40.50.1980">
    <property type="entry name" value="Nitrogenase molybdenum iron protein domain"/>
    <property type="match status" value="2"/>
</dbReference>
<reference evidence="6" key="2">
    <citation type="journal article" date="2021" name="PeerJ">
        <title>Extensive microbial diversity within the chicken gut microbiome revealed by metagenomics and culture.</title>
        <authorList>
            <person name="Gilroy R."/>
            <person name="Ravi A."/>
            <person name="Getino M."/>
            <person name="Pursley I."/>
            <person name="Horton D.L."/>
            <person name="Alikhan N.F."/>
            <person name="Baker D."/>
            <person name="Gharbi K."/>
            <person name="Hall N."/>
            <person name="Watson M."/>
            <person name="Adriaenssens E.M."/>
            <person name="Foster-Nyarko E."/>
            <person name="Jarju S."/>
            <person name="Secka A."/>
            <person name="Antonio M."/>
            <person name="Oren A."/>
            <person name="Chaudhuri R.R."/>
            <person name="La Ragione R."/>
            <person name="Hildebrand F."/>
            <person name="Pallen M.J."/>
        </authorList>
    </citation>
    <scope>NUCLEOTIDE SEQUENCE</scope>
    <source>
        <strain evidence="6">ChiSjej1B19-3389</strain>
    </source>
</reference>
<dbReference type="GO" id="GO:0030001">
    <property type="term" value="P:metal ion transport"/>
    <property type="evidence" value="ECO:0007669"/>
    <property type="project" value="InterPro"/>
</dbReference>
<name>A0A9D1CUR2_9FIRM</name>
<evidence type="ECO:0000256" key="3">
    <source>
        <dbReference type="ARBA" id="ARBA00022729"/>
    </source>
</evidence>
<evidence type="ECO:0000256" key="4">
    <source>
        <dbReference type="RuleBase" id="RU003512"/>
    </source>
</evidence>
<dbReference type="Proteomes" id="UP000886787">
    <property type="component" value="Unassembled WGS sequence"/>
</dbReference>
<dbReference type="PRINTS" id="PR00691">
    <property type="entry name" value="ADHESINB"/>
</dbReference>
<dbReference type="Pfam" id="PF01297">
    <property type="entry name" value="ZnuA"/>
    <property type="match status" value="1"/>
</dbReference>
<reference evidence="6" key="1">
    <citation type="submission" date="2020-10" db="EMBL/GenBank/DDBJ databases">
        <authorList>
            <person name="Gilroy R."/>
        </authorList>
    </citation>
    <scope>NUCLEOTIDE SEQUENCE</scope>
    <source>
        <strain evidence="6">ChiSjej1B19-3389</strain>
    </source>
</reference>
<dbReference type="InterPro" id="IPR006127">
    <property type="entry name" value="ZnuA-like"/>
</dbReference>
<evidence type="ECO:0000256" key="2">
    <source>
        <dbReference type="ARBA" id="ARBA00022448"/>
    </source>
</evidence>
<dbReference type="PANTHER" id="PTHR42953:SF3">
    <property type="entry name" value="HIGH-AFFINITY ZINC UPTAKE SYSTEM PROTEIN ZNUA"/>
    <property type="match status" value="1"/>
</dbReference>
<feature type="chain" id="PRO_5039432699" evidence="5">
    <location>
        <begin position="28"/>
        <end position="320"/>
    </location>
</feature>
<dbReference type="InterPro" id="IPR006129">
    <property type="entry name" value="AdhesinB"/>
</dbReference>
<dbReference type="InterPro" id="IPR006128">
    <property type="entry name" value="Lipoprotein_PsaA-like"/>
</dbReference>
<evidence type="ECO:0000256" key="5">
    <source>
        <dbReference type="SAM" id="SignalP"/>
    </source>
</evidence>
<dbReference type="InterPro" id="IPR050492">
    <property type="entry name" value="Bact_metal-bind_prot9"/>
</dbReference>
<dbReference type="EMBL" id="DVFW01000002">
    <property type="protein sequence ID" value="HIQ79685.1"/>
    <property type="molecule type" value="Genomic_DNA"/>
</dbReference>
<evidence type="ECO:0000313" key="7">
    <source>
        <dbReference type="Proteomes" id="UP000886787"/>
    </source>
</evidence>
<keyword evidence="2 4" id="KW-0813">Transport</keyword>
<dbReference type="SUPFAM" id="SSF53807">
    <property type="entry name" value="Helical backbone' metal receptor"/>
    <property type="match status" value="1"/>
</dbReference>
<feature type="signal peptide" evidence="5">
    <location>
        <begin position="1"/>
        <end position="27"/>
    </location>
</feature>
<keyword evidence="3 5" id="KW-0732">Signal</keyword>
<gene>
    <name evidence="6" type="ORF">IAD32_00170</name>
</gene>
<comment type="caution">
    <text evidence="6">The sequence shown here is derived from an EMBL/GenBank/DDBJ whole genome shotgun (WGS) entry which is preliminary data.</text>
</comment>
<dbReference type="AlphaFoldDB" id="A0A9D1CUR2"/>